<dbReference type="SUPFAM" id="SSF54768">
    <property type="entry name" value="dsRNA-binding domain-like"/>
    <property type="match status" value="1"/>
</dbReference>
<dbReference type="Proteomes" id="UP000053593">
    <property type="component" value="Unassembled WGS sequence"/>
</dbReference>
<evidence type="ECO:0000256" key="1">
    <source>
        <dbReference type="PROSITE-ProRule" id="PRU00266"/>
    </source>
</evidence>
<dbReference type="InterPro" id="IPR014720">
    <property type="entry name" value="dsRBD_dom"/>
</dbReference>
<proteinExistence type="predicted"/>
<name>A0A0D0BJL0_9AGAR</name>
<evidence type="ECO:0000259" key="2">
    <source>
        <dbReference type="PROSITE" id="PS50137"/>
    </source>
</evidence>
<dbReference type="HOGENOM" id="CLU_172700_2_1_1"/>
<dbReference type="Pfam" id="PF00035">
    <property type="entry name" value="dsrm"/>
    <property type="match status" value="1"/>
</dbReference>
<dbReference type="AlphaFoldDB" id="A0A0D0BJL0"/>
<evidence type="ECO:0000313" key="4">
    <source>
        <dbReference type="Proteomes" id="UP000053593"/>
    </source>
</evidence>
<sequence>MPGHHSHHDHYRMHLNNYSQRTGRYFYYNLEFHGHPHDGYWVAHVIYNNEVYGKGTGSSRSSAKERAAGNALRVIGWV</sequence>
<dbReference type="Gene3D" id="3.30.160.20">
    <property type="match status" value="1"/>
</dbReference>
<dbReference type="PROSITE" id="PS50137">
    <property type="entry name" value="DS_RBD"/>
    <property type="match status" value="1"/>
</dbReference>
<dbReference type="SMART" id="SM00358">
    <property type="entry name" value="DSRM"/>
    <property type="match status" value="1"/>
</dbReference>
<dbReference type="EMBL" id="KN834811">
    <property type="protein sequence ID" value="KIK54911.1"/>
    <property type="molecule type" value="Genomic_DNA"/>
</dbReference>
<keyword evidence="1" id="KW-0694">RNA-binding</keyword>
<gene>
    <name evidence="3" type="ORF">GYMLUDRAFT_889663</name>
</gene>
<feature type="domain" description="DRBM" evidence="2">
    <location>
        <begin position="10"/>
        <end position="77"/>
    </location>
</feature>
<keyword evidence="4" id="KW-1185">Reference proteome</keyword>
<accession>A0A0D0BJL0</accession>
<organism evidence="3 4">
    <name type="scientific">Collybiopsis luxurians FD-317 M1</name>
    <dbReference type="NCBI Taxonomy" id="944289"/>
    <lineage>
        <taxon>Eukaryota</taxon>
        <taxon>Fungi</taxon>
        <taxon>Dikarya</taxon>
        <taxon>Basidiomycota</taxon>
        <taxon>Agaricomycotina</taxon>
        <taxon>Agaricomycetes</taxon>
        <taxon>Agaricomycetidae</taxon>
        <taxon>Agaricales</taxon>
        <taxon>Marasmiineae</taxon>
        <taxon>Omphalotaceae</taxon>
        <taxon>Collybiopsis</taxon>
        <taxon>Collybiopsis luxurians</taxon>
    </lineage>
</organism>
<evidence type="ECO:0000313" key="3">
    <source>
        <dbReference type="EMBL" id="KIK54911.1"/>
    </source>
</evidence>
<reference evidence="3 4" key="1">
    <citation type="submission" date="2014-04" db="EMBL/GenBank/DDBJ databases">
        <title>Evolutionary Origins and Diversification of the Mycorrhizal Mutualists.</title>
        <authorList>
            <consortium name="DOE Joint Genome Institute"/>
            <consortium name="Mycorrhizal Genomics Consortium"/>
            <person name="Kohler A."/>
            <person name="Kuo A."/>
            <person name="Nagy L.G."/>
            <person name="Floudas D."/>
            <person name="Copeland A."/>
            <person name="Barry K.W."/>
            <person name="Cichocki N."/>
            <person name="Veneault-Fourrey C."/>
            <person name="LaButti K."/>
            <person name="Lindquist E.A."/>
            <person name="Lipzen A."/>
            <person name="Lundell T."/>
            <person name="Morin E."/>
            <person name="Murat C."/>
            <person name="Riley R."/>
            <person name="Ohm R."/>
            <person name="Sun H."/>
            <person name="Tunlid A."/>
            <person name="Henrissat B."/>
            <person name="Grigoriev I.V."/>
            <person name="Hibbett D.S."/>
            <person name="Martin F."/>
        </authorList>
    </citation>
    <scope>NUCLEOTIDE SEQUENCE [LARGE SCALE GENOMIC DNA]</scope>
    <source>
        <strain evidence="3 4">FD-317 M1</strain>
    </source>
</reference>
<dbReference type="GO" id="GO:0003723">
    <property type="term" value="F:RNA binding"/>
    <property type="evidence" value="ECO:0007669"/>
    <property type="project" value="UniProtKB-UniRule"/>
</dbReference>
<protein>
    <recommendedName>
        <fullName evidence="2">DRBM domain-containing protein</fullName>
    </recommendedName>
</protein>
<dbReference type="OrthoDB" id="112668at2759"/>